<dbReference type="InterPro" id="IPR015424">
    <property type="entry name" value="PyrdxlP-dep_Trfase"/>
</dbReference>
<keyword evidence="9" id="KW-0411">Iron-sulfur</keyword>
<dbReference type="InterPro" id="IPR015422">
    <property type="entry name" value="PyrdxlP-dep_Trfase_small"/>
</dbReference>
<evidence type="ECO:0000256" key="3">
    <source>
        <dbReference type="ARBA" id="ARBA00006490"/>
    </source>
</evidence>
<name>A0ABU0WKZ2_9PROT</name>
<gene>
    <name evidence="12" type="ORF">QSG27_16245</name>
</gene>
<accession>A0ABU0WKZ2</accession>
<reference evidence="12 13" key="1">
    <citation type="submission" date="2023-06" db="EMBL/GenBank/DDBJ databases">
        <title>Azospirillum isscasensis sp.nov, a bacterium isolated from rhizosphere soil of rice.</title>
        <authorList>
            <person name="Wang H."/>
        </authorList>
    </citation>
    <scope>NUCLEOTIDE SEQUENCE [LARGE SCALE GENOMIC DNA]</scope>
    <source>
        <strain evidence="12 13">C340-1</strain>
    </source>
</reference>
<keyword evidence="6" id="KW-0479">Metal-binding</keyword>
<evidence type="ECO:0000259" key="11">
    <source>
        <dbReference type="Pfam" id="PF00266"/>
    </source>
</evidence>
<evidence type="ECO:0000256" key="4">
    <source>
        <dbReference type="ARBA" id="ARBA00013558"/>
    </source>
</evidence>
<comment type="caution">
    <text evidence="12">The sequence shown here is derived from an EMBL/GenBank/DDBJ whole genome shotgun (WGS) entry which is preliminary data.</text>
</comment>
<evidence type="ECO:0000313" key="12">
    <source>
        <dbReference type="EMBL" id="MDQ2104254.1"/>
    </source>
</evidence>
<dbReference type="PANTHER" id="PTHR11601">
    <property type="entry name" value="CYSTEINE DESULFURYLASE FAMILY MEMBER"/>
    <property type="match status" value="1"/>
</dbReference>
<dbReference type="InterPro" id="IPR016454">
    <property type="entry name" value="Cysteine_dSase"/>
</dbReference>
<organism evidence="12 13">
    <name type="scientific">Azospirillum isscasi</name>
    <dbReference type="NCBI Taxonomy" id="3053926"/>
    <lineage>
        <taxon>Bacteria</taxon>
        <taxon>Pseudomonadati</taxon>
        <taxon>Pseudomonadota</taxon>
        <taxon>Alphaproteobacteria</taxon>
        <taxon>Rhodospirillales</taxon>
        <taxon>Azospirillaceae</taxon>
        <taxon>Azospirillum</taxon>
    </lineage>
</organism>
<evidence type="ECO:0000256" key="7">
    <source>
        <dbReference type="ARBA" id="ARBA00022898"/>
    </source>
</evidence>
<keyword evidence="13" id="KW-1185">Reference proteome</keyword>
<evidence type="ECO:0000256" key="6">
    <source>
        <dbReference type="ARBA" id="ARBA00022723"/>
    </source>
</evidence>
<dbReference type="EMBL" id="JAUJFI010000079">
    <property type="protein sequence ID" value="MDQ2104254.1"/>
    <property type="molecule type" value="Genomic_DNA"/>
</dbReference>
<keyword evidence="8" id="KW-0408">Iron</keyword>
<dbReference type="Gene3D" id="3.40.640.10">
    <property type="entry name" value="Type I PLP-dependent aspartate aminotransferase-like (Major domain)"/>
    <property type="match status" value="1"/>
</dbReference>
<proteinExistence type="inferred from homology"/>
<evidence type="ECO:0000313" key="13">
    <source>
        <dbReference type="Proteomes" id="UP001227317"/>
    </source>
</evidence>
<evidence type="ECO:0000256" key="9">
    <source>
        <dbReference type="ARBA" id="ARBA00023014"/>
    </source>
</evidence>
<evidence type="ECO:0000256" key="5">
    <source>
        <dbReference type="ARBA" id="ARBA00022679"/>
    </source>
</evidence>
<feature type="domain" description="Aminotransferase class V" evidence="11">
    <location>
        <begin position="4"/>
        <end position="353"/>
    </location>
</feature>
<dbReference type="RefSeq" id="WP_306707876.1">
    <property type="nucleotide sequence ID" value="NZ_JAUJFI010000079.1"/>
</dbReference>
<evidence type="ECO:0000256" key="8">
    <source>
        <dbReference type="ARBA" id="ARBA00023004"/>
    </source>
</evidence>
<dbReference type="Pfam" id="PF00266">
    <property type="entry name" value="Aminotran_5"/>
    <property type="match status" value="1"/>
</dbReference>
<dbReference type="SUPFAM" id="SSF53383">
    <property type="entry name" value="PLP-dependent transferases"/>
    <property type="match status" value="1"/>
</dbReference>
<evidence type="ECO:0000256" key="1">
    <source>
        <dbReference type="ARBA" id="ARBA00001933"/>
    </source>
</evidence>
<dbReference type="Gene3D" id="1.10.260.50">
    <property type="match status" value="1"/>
</dbReference>
<dbReference type="PIRSF" id="PIRSF005572">
    <property type="entry name" value="NifS"/>
    <property type="match status" value="1"/>
</dbReference>
<evidence type="ECO:0000256" key="2">
    <source>
        <dbReference type="ARBA" id="ARBA00003120"/>
    </source>
</evidence>
<comment type="cofactor">
    <cofactor evidence="1">
        <name>pyridoxal 5'-phosphate</name>
        <dbReference type="ChEBI" id="CHEBI:597326"/>
    </cofactor>
</comment>
<keyword evidence="5" id="KW-0808">Transferase</keyword>
<sequence length="370" mass="37243">MTRVYLDHNASAPLKPAVKAAMVQAMDLAGNPSSVHGFGRAVRRAVEEARAQVAALAGVRPVQTVFTGSGTEANNLALRGFPGRRVVTSAIEHDSVLEAVSGGARIPVDRNGVVDLAALDRRLADGDGPALVSLMLANNETGVIQPVAEAARIAHAHGALLHCDAVQAAGRLPVDLGALGADLLTLSAHKIGGPAGVGALILADGLELDALVRGGGQEKRRRAGTENVVGIAGFGTAARLAREELPGTVRLTALRDDLEARALAAVPGARVMGAGAPRVGNTSNLLLPGVAGETQVMALDLAGVAVSAGSACSSGKVKPSHVLAAMGEDTGDAACAIRVSLGWDSGGEAVERFVAAYAAMAARLARAPAA</sequence>
<keyword evidence="7" id="KW-0663">Pyridoxal phosphate</keyword>
<dbReference type="InterPro" id="IPR015421">
    <property type="entry name" value="PyrdxlP-dep_Trfase_major"/>
</dbReference>
<dbReference type="InterPro" id="IPR000192">
    <property type="entry name" value="Aminotrans_V_dom"/>
</dbReference>
<comment type="function">
    <text evidence="2">Catalyzes the removal of elemental sulfur atoms from cysteine to produce alanine. Seems to participate in the biosynthesis of the nitrogenase metalloclusters by providing the inorganic sulfur required for the Fe-S core formation.</text>
</comment>
<dbReference type="PANTHER" id="PTHR11601:SF34">
    <property type="entry name" value="CYSTEINE DESULFURASE"/>
    <property type="match status" value="1"/>
</dbReference>
<dbReference type="Gene3D" id="3.90.1150.10">
    <property type="entry name" value="Aspartate Aminotransferase, domain 1"/>
    <property type="match status" value="1"/>
</dbReference>
<evidence type="ECO:0000256" key="10">
    <source>
        <dbReference type="ARBA" id="ARBA00050776"/>
    </source>
</evidence>
<dbReference type="Proteomes" id="UP001227317">
    <property type="component" value="Unassembled WGS sequence"/>
</dbReference>
<comment type="catalytic activity">
    <reaction evidence="10">
        <text>(sulfur carrier)-H + L-cysteine = (sulfur carrier)-SH + L-alanine</text>
        <dbReference type="Rhea" id="RHEA:43892"/>
        <dbReference type="Rhea" id="RHEA-COMP:14737"/>
        <dbReference type="Rhea" id="RHEA-COMP:14739"/>
        <dbReference type="ChEBI" id="CHEBI:29917"/>
        <dbReference type="ChEBI" id="CHEBI:35235"/>
        <dbReference type="ChEBI" id="CHEBI:57972"/>
        <dbReference type="ChEBI" id="CHEBI:64428"/>
        <dbReference type="EC" id="2.8.1.7"/>
    </reaction>
</comment>
<comment type="similarity">
    <text evidence="3">Belongs to the class-V pyridoxal-phosphate-dependent aminotransferase family. NifS/IscS subfamily.</text>
</comment>
<protein>
    <recommendedName>
        <fullName evidence="4">Cysteine desulfurase</fullName>
    </recommendedName>
</protein>